<feature type="domain" description="Response regulatory" evidence="9">
    <location>
        <begin position="11"/>
        <end position="125"/>
    </location>
</feature>
<accession>A0A7C2NZX1</accession>
<dbReference type="GO" id="GO:0000160">
    <property type="term" value="P:phosphorelay signal transduction system"/>
    <property type="evidence" value="ECO:0007669"/>
    <property type="project" value="UniProtKB-KW"/>
</dbReference>
<protein>
    <submittedName>
        <fullName evidence="10">Response regulator transcription factor</fullName>
    </submittedName>
</protein>
<dbReference type="AlphaFoldDB" id="A0A7C2NZX1"/>
<keyword evidence="2" id="KW-0902">Two-component regulatory system</keyword>
<dbReference type="InterPro" id="IPR001789">
    <property type="entry name" value="Sig_transdc_resp-reg_receiver"/>
</dbReference>
<evidence type="ECO:0000256" key="3">
    <source>
        <dbReference type="ARBA" id="ARBA00023015"/>
    </source>
</evidence>
<keyword evidence="4" id="KW-0238">DNA-binding</keyword>
<evidence type="ECO:0000256" key="5">
    <source>
        <dbReference type="ARBA" id="ARBA00023163"/>
    </source>
</evidence>
<dbReference type="Pfam" id="PF00196">
    <property type="entry name" value="GerE"/>
    <property type="match status" value="1"/>
</dbReference>
<dbReference type="CDD" id="cd06170">
    <property type="entry name" value="LuxR_C_like"/>
    <property type="match status" value="1"/>
</dbReference>
<dbReference type="InterPro" id="IPR011006">
    <property type="entry name" value="CheY-like_superfamily"/>
</dbReference>
<dbReference type="GO" id="GO:0003677">
    <property type="term" value="F:DNA binding"/>
    <property type="evidence" value="ECO:0007669"/>
    <property type="project" value="UniProtKB-KW"/>
</dbReference>
<keyword evidence="1 6" id="KW-0597">Phosphoprotein</keyword>
<dbReference type="CDD" id="cd17537">
    <property type="entry name" value="REC_FixJ"/>
    <property type="match status" value="1"/>
</dbReference>
<gene>
    <name evidence="10" type="ORF">ENQ76_04790</name>
</gene>
<dbReference type="PROSITE" id="PS50043">
    <property type="entry name" value="HTH_LUXR_2"/>
    <property type="match status" value="1"/>
</dbReference>
<organism evidence="10">
    <name type="scientific">Schlesneria paludicola</name>
    <dbReference type="NCBI Taxonomy" id="360056"/>
    <lineage>
        <taxon>Bacteria</taxon>
        <taxon>Pseudomonadati</taxon>
        <taxon>Planctomycetota</taxon>
        <taxon>Planctomycetia</taxon>
        <taxon>Planctomycetales</taxon>
        <taxon>Planctomycetaceae</taxon>
        <taxon>Schlesneria</taxon>
    </lineage>
</organism>
<feature type="domain" description="HTH luxR-type" evidence="8">
    <location>
        <begin position="141"/>
        <end position="206"/>
    </location>
</feature>
<dbReference type="InterPro" id="IPR000792">
    <property type="entry name" value="Tscrpt_reg_LuxR_C"/>
</dbReference>
<proteinExistence type="predicted"/>
<dbReference type="InterPro" id="IPR036388">
    <property type="entry name" value="WH-like_DNA-bd_sf"/>
</dbReference>
<feature type="modified residue" description="4-aspartylphosphate" evidence="6">
    <location>
        <position position="60"/>
    </location>
</feature>
<dbReference type="FunFam" id="3.40.50.2300:FF:000018">
    <property type="entry name" value="DNA-binding transcriptional regulator NtrC"/>
    <property type="match status" value="1"/>
</dbReference>
<dbReference type="PROSITE" id="PS50110">
    <property type="entry name" value="RESPONSE_REGULATORY"/>
    <property type="match status" value="1"/>
</dbReference>
<comment type="caution">
    <text evidence="10">The sequence shown here is derived from an EMBL/GenBank/DDBJ whole genome shotgun (WGS) entry which is preliminary data.</text>
</comment>
<evidence type="ECO:0000256" key="1">
    <source>
        <dbReference type="ARBA" id="ARBA00022553"/>
    </source>
</evidence>
<dbReference type="PANTHER" id="PTHR44688:SF16">
    <property type="entry name" value="DNA-BINDING TRANSCRIPTIONAL ACTIVATOR DEVR_DOSR"/>
    <property type="match status" value="1"/>
</dbReference>
<feature type="region of interest" description="Disordered" evidence="7">
    <location>
        <begin position="207"/>
        <end position="227"/>
    </location>
</feature>
<evidence type="ECO:0000259" key="9">
    <source>
        <dbReference type="PROSITE" id="PS50110"/>
    </source>
</evidence>
<dbReference type="GO" id="GO:0006355">
    <property type="term" value="P:regulation of DNA-templated transcription"/>
    <property type="evidence" value="ECO:0007669"/>
    <property type="project" value="InterPro"/>
</dbReference>
<dbReference type="PANTHER" id="PTHR44688">
    <property type="entry name" value="DNA-BINDING TRANSCRIPTIONAL ACTIVATOR DEVR_DOSR"/>
    <property type="match status" value="1"/>
</dbReference>
<dbReference type="SUPFAM" id="SSF46894">
    <property type="entry name" value="C-terminal effector domain of the bipartite response regulators"/>
    <property type="match status" value="1"/>
</dbReference>
<evidence type="ECO:0000259" key="8">
    <source>
        <dbReference type="PROSITE" id="PS50043"/>
    </source>
</evidence>
<dbReference type="Pfam" id="PF00072">
    <property type="entry name" value="Response_reg"/>
    <property type="match status" value="1"/>
</dbReference>
<name>A0A7C2NZX1_9PLAN</name>
<keyword evidence="5" id="KW-0804">Transcription</keyword>
<dbReference type="SUPFAM" id="SSF52172">
    <property type="entry name" value="CheY-like"/>
    <property type="match status" value="1"/>
</dbReference>
<evidence type="ECO:0000313" key="10">
    <source>
        <dbReference type="EMBL" id="HEN14772.1"/>
    </source>
</evidence>
<dbReference type="EMBL" id="DSOK01000145">
    <property type="protein sequence ID" value="HEN14772.1"/>
    <property type="molecule type" value="Genomic_DNA"/>
</dbReference>
<evidence type="ECO:0000256" key="2">
    <source>
        <dbReference type="ARBA" id="ARBA00023012"/>
    </source>
</evidence>
<dbReference type="SMART" id="SM00421">
    <property type="entry name" value="HTH_LUXR"/>
    <property type="match status" value="1"/>
</dbReference>
<dbReference type="PRINTS" id="PR00038">
    <property type="entry name" value="HTHLUXR"/>
</dbReference>
<dbReference type="Gene3D" id="1.10.10.10">
    <property type="entry name" value="Winged helix-like DNA-binding domain superfamily/Winged helix DNA-binding domain"/>
    <property type="match status" value="1"/>
</dbReference>
<evidence type="ECO:0000256" key="4">
    <source>
        <dbReference type="ARBA" id="ARBA00023125"/>
    </source>
</evidence>
<evidence type="ECO:0000256" key="6">
    <source>
        <dbReference type="PROSITE-ProRule" id="PRU00169"/>
    </source>
</evidence>
<dbReference type="SMART" id="SM00448">
    <property type="entry name" value="REC"/>
    <property type="match status" value="1"/>
</dbReference>
<keyword evidence="3" id="KW-0805">Transcription regulation</keyword>
<dbReference type="Gene3D" id="3.40.50.2300">
    <property type="match status" value="1"/>
</dbReference>
<reference evidence="10" key="1">
    <citation type="journal article" date="2020" name="mSystems">
        <title>Genome- and Community-Level Interaction Insights into Carbon Utilization and Element Cycling Functions of Hydrothermarchaeota in Hydrothermal Sediment.</title>
        <authorList>
            <person name="Zhou Z."/>
            <person name="Liu Y."/>
            <person name="Xu W."/>
            <person name="Pan J."/>
            <person name="Luo Z.H."/>
            <person name="Li M."/>
        </authorList>
    </citation>
    <scope>NUCLEOTIDE SEQUENCE [LARGE SCALE GENOMIC DNA]</scope>
    <source>
        <strain evidence="10">SpSt-339</strain>
    </source>
</reference>
<dbReference type="InterPro" id="IPR016032">
    <property type="entry name" value="Sig_transdc_resp-reg_C-effctor"/>
</dbReference>
<sequence>MTTTTAHGDSTVFVIDDDPALRKSLRWLMESIGLRVATFASSQEFLSAYDSEQPGCIVLDVRMPGMSGLELQERLREQGCQLPILVMTAFGDVPMAVRAMKAGAVHFFEKPVSDQALLDHVQSALADNRRRRMESQHHRDAAERYARLTAREAEVIELVVQGLSSKEIGHQLGVSFKTVEAHRAKIMRKMEADSVPHLIRLYLDLPPETRKPSAPQSDDAMATLDVP</sequence>
<evidence type="ECO:0000256" key="7">
    <source>
        <dbReference type="SAM" id="MobiDB-lite"/>
    </source>
</evidence>